<evidence type="ECO:0000313" key="1">
    <source>
        <dbReference type="EMBL" id="MCC4214479.1"/>
    </source>
</evidence>
<proteinExistence type="predicted"/>
<dbReference type="RefSeq" id="WP_228231538.1">
    <property type="nucleotide sequence ID" value="NZ_JAJGMW010000031.1"/>
</dbReference>
<comment type="caution">
    <text evidence="1">The sequence shown here is derived from an EMBL/GenBank/DDBJ whole genome shotgun (WGS) entry which is preliminary data.</text>
</comment>
<protein>
    <recommendedName>
        <fullName evidence="3">WG repeat-containing protein</fullName>
    </recommendedName>
</protein>
<accession>A0ABS8GX46</accession>
<keyword evidence="2" id="KW-1185">Reference proteome</keyword>
<sequence>MKLFKLLCSLFAFYTSVCSGQRFINDDEKVIPRDGLLNSKYVKMRNNPESLNLNLEFRKKGIYYSNGQLFSKTDKKGISLSNPIYYENGNFWNGLIEDEEDHGLMRLIELSPDGAPIVDIPYEKPTFKPEKDSKYGMREAQYHIKNPKMYSPTEGNWYYGYDEVGYFQNGKHNYIFTGYFFPMISYYSNGSVLFMEDVVAKKNYWVVVLDNEIKFKIEAEGESPDIVKLKENTDFEHYKLVGAVPYIFTKNFSKRGGLQYHDNHCFSLITKNIATLNGYGINYTTPDNLAPCDELNLEIGVFKNGKLNGVGMQSQIIRGHDARYDWGTPSLAKDDQDYTVHIVYGIFEDGKPVDVRKIDVVNSPIKDFWDVIPIAGFKHKDYLKPSGTLFPNTNIPLNSITTGDELFIEEITRTAKVASVDLEKNSISVYTDTPGILAEFDASYDKPLYVRSFTKGAQTQTCATTIRRPKYRKESQQIGTTTPTIKSNRYVVKGVYYDKIVSTTVSSPAKPIYGIVDVFDGYEEYICTACNGKGYVSKEFTNTNWRQITFD</sequence>
<dbReference type="Proteomes" id="UP001197770">
    <property type="component" value="Unassembled WGS sequence"/>
</dbReference>
<name>A0ABS8GX46_9FLAO</name>
<evidence type="ECO:0008006" key="3">
    <source>
        <dbReference type="Google" id="ProtNLM"/>
    </source>
</evidence>
<gene>
    <name evidence="1" type="ORF">LLW17_17275</name>
</gene>
<organism evidence="1 2">
    <name type="scientific">Leeuwenhoekiella parthenopeia</name>
    <dbReference type="NCBI Taxonomy" id="2890320"/>
    <lineage>
        <taxon>Bacteria</taxon>
        <taxon>Pseudomonadati</taxon>
        <taxon>Bacteroidota</taxon>
        <taxon>Flavobacteriia</taxon>
        <taxon>Flavobacteriales</taxon>
        <taxon>Flavobacteriaceae</taxon>
        <taxon>Leeuwenhoekiella</taxon>
    </lineage>
</organism>
<evidence type="ECO:0000313" key="2">
    <source>
        <dbReference type="Proteomes" id="UP001197770"/>
    </source>
</evidence>
<reference evidence="1 2" key="1">
    <citation type="submission" date="2021-11" db="EMBL/GenBank/DDBJ databases">
        <title>Seasonal and diel survey of microbial diversity of the Tyrrhenian coast.</title>
        <authorList>
            <person name="Gattoni G."/>
            <person name="Corral P."/>
        </authorList>
    </citation>
    <scope>NUCLEOTIDE SEQUENCE [LARGE SCALE GENOMIC DNA]</scope>
    <source>
        <strain evidence="1 2">Mr9</strain>
    </source>
</reference>
<dbReference type="EMBL" id="JAJGMW010000031">
    <property type="protein sequence ID" value="MCC4214479.1"/>
    <property type="molecule type" value="Genomic_DNA"/>
</dbReference>